<dbReference type="HAMAP" id="MF_01114">
    <property type="entry name" value="RecX"/>
    <property type="match status" value="1"/>
</dbReference>
<evidence type="ECO:0000256" key="3">
    <source>
        <dbReference type="ARBA" id="ARBA00018111"/>
    </source>
</evidence>
<evidence type="ECO:0000256" key="5">
    <source>
        <dbReference type="HAMAP-Rule" id="MF_01114"/>
    </source>
</evidence>
<evidence type="ECO:0000313" key="8">
    <source>
        <dbReference type="EMBL" id="GAA4498857.1"/>
    </source>
</evidence>
<evidence type="ECO:0000259" key="6">
    <source>
        <dbReference type="Pfam" id="PF02631"/>
    </source>
</evidence>
<dbReference type="InterPro" id="IPR003783">
    <property type="entry name" value="Regulatory_RecX"/>
</dbReference>
<dbReference type="PANTHER" id="PTHR33602">
    <property type="entry name" value="REGULATORY PROTEIN RECX FAMILY PROTEIN"/>
    <property type="match status" value="1"/>
</dbReference>
<comment type="similarity">
    <text evidence="2 5">Belongs to the RecX family.</text>
</comment>
<comment type="subcellular location">
    <subcellularLocation>
        <location evidence="1 5">Cytoplasm</location>
    </subcellularLocation>
</comment>
<dbReference type="InterPro" id="IPR053925">
    <property type="entry name" value="RecX_HTH_3rd"/>
</dbReference>
<keyword evidence="9" id="KW-1185">Reference proteome</keyword>
<feature type="domain" description="RecX second three-helical" evidence="6">
    <location>
        <begin position="56"/>
        <end position="93"/>
    </location>
</feature>
<dbReference type="Gene3D" id="1.10.10.10">
    <property type="entry name" value="Winged helix-like DNA-binding domain superfamily/Winged helix DNA-binding domain"/>
    <property type="match status" value="3"/>
</dbReference>
<name>A0ABP8Q9B9_9GAMM</name>
<reference evidence="9" key="1">
    <citation type="journal article" date="2019" name="Int. J. Syst. Evol. Microbiol.">
        <title>The Global Catalogue of Microorganisms (GCM) 10K type strain sequencing project: providing services to taxonomists for standard genome sequencing and annotation.</title>
        <authorList>
            <consortium name="The Broad Institute Genomics Platform"/>
            <consortium name="The Broad Institute Genome Sequencing Center for Infectious Disease"/>
            <person name="Wu L."/>
            <person name="Ma J."/>
        </authorList>
    </citation>
    <scope>NUCLEOTIDE SEQUENCE [LARGE SCALE GENOMIC DNA]</scope>
    <source>
        <strain evidence="9">JCM 32226</strain>
    </source>
</reference>
<evidence type="ECO:0000313" key="9">
    <source>
        <dbReference type="Proteomes" id="UP001501321"/>
    </source>
</evidence>
<evidence type="ECO:0000256" key="4">
    <source>
        <dbReference type="ARBA" id="ARBA00022490"/>
    </source>
</evidence>
<dbReference type="Pfam" id="PF02631">
    <property type="entry name" value="RecX_HTH2"/>
    <property type="match status" value="1"/>
</dbReference>
<protein>
    <recommendedName>
        <fullName evidence="3 5">Regulatory protein RecX</fullName>
    </recommendedName>
</protein>
<feature type="domain" description="RecX third three-helical" evidence="7">
    <location>
        <begin position="102"/>
        <end position="146"/>
    </location>
</feature>
<dbReference type="Pfam" id="PF21981">
    <property type="entry name" value="RecX_HTH3"/>
    <property type="match status" value="1"/>
</dbReference>
<proteinExistence type="inferred from homology"/>
<evidence type="ECO:0000259" key="7">
    <source>
        <dbReference type="Pfam" id="PF21981"/>
    </source>
</evidence>
<dbReference type="Proteomes" id="UP001501321">
    <property type="component" value="Unassembled WGS sequence"/>
</dbReference>
<dbReference type="InterPro" id="IPR036388">
    <property type="entry name" value="WH-like_DNA-bd_sf"/>
</dbReference>
<dbReference type="EMBL" id="BAABFC010000012">
    <property type="protein sequence ID" value="GAA4498857.1"/>
    <property type="molecule type" value="Genomic_DNA"/>
</dbReference>
<comment type="caution">
    <text evidence="8">The sequence shown here is derived from an EMBL/GenBank/DDBJ whole genome shotgun (WGS) entry which is preliminary data.</text>
</comment>
<evidence type="ECO:0000256" key="2">
    <source>
        <dbReference type="ARBA" id="ARBA00009695"/>
    </source>
</evidence>
<evidence type="ECO:0000256" key="1">
    <source>
        <dbReference type="ARBA" id="ARBA00004496"/>
    </source>
</evidence>
<keyword evidence="4 5" id="KW-0963">Cytoplasm</keyword>
<dbReference type="PANTHER" id="PTHR33602:SF1">
    <property type="entry name" value="REGULATORY PROTEIN RECX FAMILY PROTEIN"/>
    <property type="match status" value="1"/>
</dbReference>
<sequence length="155" mass="17645">MVDVQESPFKLALRRVMGRLARRDHSEQELRQLLSDLPASVVEGVLQHCREHGWLDERRLLEQAVHSRAARGQGPRKIAFELAQRGLVGDQVREQLSAEGYDWFELAAQLAQRRQGAAPLDLAARRRLMGFLQRRGFNQDQIHYALSTLSKPGSP</sequence>
<comment type="function">
    <text evidence="5">Modulates RecA activity.</text>
</comment>
<accession>A0ABP8Q9B9</accession>
<organism evidence="8 9">
    <name type="scientific">Pseudaeromonas paramecii</name>
    <dbReference type="NCBI Taxonomy" id="2138166"/>
    <lineage>
        <taxon>Bacteria</taxon>
        <taxon>Pseudomonadati</taxon>
        <taxon>Pseudomonadota</taxon>
        <taxon>Gammaproteobacteria</taxon>
        <taxon>Aeromonadales</taxon>
        <taxon>Aeromonadaceae</taxon>
        <taxon>Pseudaeromonas</taxon>
    </lineage>
</organism>
<dbReference type="InterPro" id="IPR053924">
    <property type="entry name" value="RecX_HTH_2nd"/>
</dbReference>
<gene>
    <name evidence="5" type="primary">recX</name>
    <name evidence="8" type="ORF">GCM10023095_18030</name>
</gene>